<keyword evidence="2" id="KW-1133">Transmembrane helix</keyword>
<dbReference type="EMBL" id="LR134406">
    <property type="protein sequence ID" value="VEH69090.1"/>
    <property type="molecule type" value="Genomic_DNA"/>
</dbReference>
<sequence>MAPTPDDAVTTADPPPRFVPGLRDLRLAGLGVVAASALLVIPFWGDVTLLLPTVTPHLLVLAAFPVFWLLAAWLGSRRIIPAVIVTVGSIAAAGFHCRRWWVVHEQSSIRLGLLLVMAVVSLGLGLFAVSDLLLRGIRDGMDPRPETPDDPARFRPLPRDPAPPSAVIRRLASILCPAIALVVAVLLVHTLANPTSQVTASPPSGDLPARPTRIGTTPAWEKDVPGLLEMAAGAAGPVLFTGEGLTALNPADGSVLWSYRRDKASYIRLPPLDYENPQGPRFTTSPTGRHIAFRIRSAKDLADQHRDSADKTPVYDAVTITLDTLTGQVTGEHPSNTAWRIQLSDSALLDGDTAYNLADGQRRWSIERPRRSTLEPASKSTDYSGPAGHNSFILHYARNGLLGLHSDNVLYGNLVIVSDTDPTKVSDAVSIAVDGRHPAPVVAGGWVAQFTEPIDVQDSEPDKSGQTHEIIAKGIETQAVTLDSLAGLEPKSPVALGRTTGINSFASSATGTLAAYPDYSPDTLPISDIHNRYNKPKVGAVFDPVTRTTTQASQYPGLAAAKAGIAVTTDDGSGTGAIIMQPGDGSQATTIPITPGTTTMSPEALGARSPDALPQLATPDEEKDDSTIFMTAPGLTLVAFDPEAGVGYKTYIKEKEVGYVHRHVHRLYGLTGES</sequence>
<dbReference type="GeneID" id="64405851"/>
<dbReference type="SUPFAM" id="SSF50998">
    <property type="entry name" value="Quinoprotein alcohol dehydrogenase-like"/>
    <property type="match status" value="1"/>
</dbReference>
<evidence type="ECO:0000256" key="2">
    <source>
        <dbReference type="SAM" id="Phobius"/>
    </source>
</evidence>
<keyword evidence="2" id="KW-0472">Membrane</keyword>
<protein>
    <submittedName>
        <fullName evidence="3">Uncharacterized protein</fullName>
    </submittedName>
</protein>
<feature type="transmembrane region" description="Helical" evidence="2">
    <location>
        <begin position="57"/>
        <end position="75"/>
    </location>
</feature>
<evidence type="ECO:0000313" key="3">
    <source>
        <dbReference type="EMBL" id="VEH69090.1"/>
    </source>
</evidence>
<keyword evidence="4" id="KW-1185">Reference proteome</keyword>
<evidence type="ECO:0000256" key="1">
    <source>
        <dbReference type="SAM" id="MobiDB-lite"/>
    </source>
</evidence>
<feature type="transmembrane region" description="Helical" evidence="2">
    <location>
        <begin position="113"/>
        <end position="134"/>
    </location>
</feature>
<feature type="transmembrane region" description="Helical" evidence="2">
    <location>
        <begin position="171"/>
        <end position="192"/>
    </location>
</feature>
<feature type="transmembrane region" description="Helical" evidence="2">
    <location>
        <begin position="27"/>
        <end position="45"/>
    </location>
</feature>
<organism evidence="3 4">
    <name type="scientific">Arachnia propionica</name>
    <dbReference type="NCBI Taxonomy" id="1750"/>
    <lineage>
        <taxon>Bacteria</taxon>
        <taxon>Bacillati</taxon>
        <taxon>Actinomycetota</taxon>
        <taxon>Actinomycetes</taxon>
        <taxon>Propionibacteriales</taxon>
        <taxon>Propionibacteriaceae</taxon>
        <taxon>Arachnia</taxon>
    </lineage>
</organism>
<feature type="transmembrane region" description="Helical" evidence="2">
    <location>
        <begin position="82"/>
        <end position="101"/>
    </location>
</feature>
<feature type="region of interest" description="Disordered" evidence="1">
    <location>
        <begin position="140"/>
        <end position="160"/>
    </location>
</feature>
<name>A0A448MV95_9ACTN</name>
<keyword evidence="2" id="KW-0812">Transmembrane</keyword>
<feature type="compositionally biased region" description="Basic and acidic residues" evidence="1">
    <location>
        <begin position="140"/>
        <end position="153"/>
    </location>
</feature>
<dbReference type="Gene3D" id="2.130.10.10">
    <property type="entry name" value="YVTN repeat-like/Quinoprotein amine dehydrogenase"/>
    <property type="match status" value="1"/>
</dbReference>
<dbReference type="RefSeq" id="WP_061787253.1">
    <property type="nucleotide sequence ID" value="NZ_LR134406.1"/>
</dbReference>
<dbReference type="Proteomes" id="UP000273044">
    <property type="component" value="Chromosome"/>
</dbReference>
<proteinExistence type="predicted"/>
<evidence type="ECO:0000313" key="4">
    <source>
        <dbReference type="Proteomes" id="UP000273044"/>
    </source>
</evidence>
<dbReference type="InterPro" id="IPR015943">
    <property type="entry name" value="WD40/YVTN_repeat-like_dom_sf"/>
</dbReference>
<dbReference type="InterPro" id="IPR011047">
    <property type="entry name" value="Quinoprotein_ADH-like_sf"/>
</dbReference>
<dbReference type="AlphaFoldDB" id="A0A448MV95"/>
<gene>
    <name evidence="3" type="ORF">NCTC12967_00354</name>
</gene>
<reference evidence="3 4" key="1">
    <citation type="submission" date="2018-12" db="EMBL/GenBank/DDBJ databases">
        <authorList>
            <consortium name="Pathogen Informatics"/>
        </authorList>
    </citation>
    <scope>NUCLEOTIDE SEQUENCE [LARGE SCALE GENOMIC DNA]</scope>
    <source>
        <strain evidence="3 4">NCTC12967</strain>
    </source>
</reference>
<accession>A0A448MV95</accession>